<organism evidence="11 12">
    <name type="scientific">Amylolactobacillus amylotrophicus DSM 20534</name>
    <dbReference type="NCBI Taxonomy" id="1423722"/>
    <lineage>
        <taxon>Bacteria</taxon>
        <taxon>Bacillati</taxon>
        <taxon>Bacillota</taxon>
        <taxon>Bacilli</taxon>
        <taxon>Lactobacillales</taxon>
        <taxon>Lactobacillaceae</taxon>
        <taxon>Amylolactobacillus</taxon>
    </lineage>
</organism>
<evidence type="ECO:0000313" key="12">
    <source>
        <dbReference type="Proteomes" id="UP000050909"/>
    </source>
</evidence>
<dbReference type="GO" id="GO:0009401">
    <property type="term" value="P:phosphoenolpyruvate-dependent sugar phosphotransferase system"/>
    <property type="evidence" value="ECO:0007669"/>
    <property type="project" value="UniProtKB-KW"/>
</dbReference>
<feature type="transmembrane region" description="Helical" evidence="9">
    <location>
        <begin position="227"/>
        <end position="248"/>
    </location>
</feature>
<evidence type="ECO:0000256" key="9">
    <source>
        <dbReference type="SAM" id="Phobius"/>
    </source>
</evidence>
<keyword evidence="2" id="KW-0813">Transport</keyword>
<dbReference type="Proteomes" id="UP000050909">
    <property type="component" value="Unassembled WGS sequence"/>
</dbReference>
<dbReference type="InterPro" id="IPR004703">
    <property type="entry name" value="PTS_sugar-sp_permease"/>
</dbReference>
<feature type="transmembrane region" description="Helical" evidence="9">
    <location>
        <begin position="49"/>
        <end position="71"/>
    </location>
</feature>
<feature type="transmembrane region" description="Helical" evidence="9">
    <location>
        <begin position="433"/>
        <end position="451"/>
    </location>
</feature>
<dbReference type="InterPro" id="IPR013014">
    <property type="entry name" value="PTS_EIIC_2"/>
</dbReference>
<dbReference type="PIRSF" id="PIRSF006304">
    <property type="entry name" value="GatC"/>
    <property type="match status" value="1"/>
</dbReference>
<sequence length="467" mass="51096">MDFIINFANTVFKPLIDLGAAPLMLIVLTLIALIFRVKFSKALEGGIKLAIALTAIGSVINMLTTTFQSALDSFVKNTGLSLNITDVGWAPLATITWGSPYTLFFLLILIIVNIIMLFMNKTNTLDVDIFDVWHLAFVGLFAKYCGAPLWLATLLVIVIGIMKIINSDLMKPTFSDLLDAPDDNPMTTTHMNYMMNPIIMVFNKIFDKLFYKLDKYDFDSAKLNEKIGFWGSRFAIGIYLGIFIGLLSRSSVQEIFTLSLTAATCMELFSIIGSWFIAAVEPLSQGITDFASKRLNGRTFNIGLDWPFIAGRSEVWAAANVLAPIMLLESLILPGNGLLPLGGIIAMGVTPALLVVTRGRILRMIIIGAIELPIFLWAGTLSAPFVTATAKAVGAFPKGLASGTLISHTTMEGPIEKFLAYLVGNASKSGGMFILYAAAAIAAYILIFWWYSRQMKKRNAEYAAAKN</sequence>
<evidence type="ECO:0000313" key="11">
    <source>
        <dbReference type="EMBL" id="KRK38160.1"/>
    </source>
</evidence>
<feature type="transmembrane region" description="Helical" evidence="9">
    <location>
        <begin position="101"/>
        <end position="120"/>
    </location>
</feature>
<proteinExistence type="predicted"/>
<evidence type="ECO:0000256" key="1">
    <source>
        <dbReference type="ARBA" id="ARBA00004651"/>
    </source>
</evidence>
<evidence type="ECO:0000256" key="5">
    <source>
        <dbReference type="ARBA" id="ARBA00022683"/>
    </source>
</evidence>
<keyword evidence="6 9" id="KW-0812">Transmembrane</keyword>
<dbReference type="InterPro" id="IPR013853">
    <property type="entry name" value="EIIC-GAT"/>
</dbReference>
<feature type="transmembrane region" description="Helical" evidence="9">
    <location>
        <begin position="132"/>
        <end position="165"/>
    </location>
</feature>
<name>A0A0R1GVV2_9LACO</name>
<dbReference type="GO" id="GO:0015577">
    <property type="term" value="F:galactitol transmembrane transporter activity"/>
    <property type="evidence" value="ECO:0007669"/>
    <property type="project" value="InterPro"/>
</dbReference>
<evidence type="ECO:0000256" key="2">
    <source>
        <dbReference type="ARBA" id="ARBA00022448"/>
    </source>
</evidence>
<keyword evidence="3" id="KW-1003">Cell membrane</keyword>
<dbReference type="AlphaFoldDB" id="A0A0R1GVV2"/>
<dbReference type="PANTHER" id="PTHR37324:SF2">
    <property type="entry name" value="PTS SYSTEM GALACTITOL-SPECIFIC EIIC COMPONENT"/>
    <property type="match status" value="1"/>
</dbReference>
<feature type="transmembrane region" description="Helical" evidence="9">
    <location>
        <begin position="20"/>
        <end position="37"/>
    </location>
</feature>
<keyword evidence="7 9" id="KW-1133">Transmembrane helix</keyword>
<reference evidence="11 12" key="1">
    <citation type="journal article" date="2015" name="Genome Announc.">
        <title>Expanding the biotechnology potential of lactobacilli through comparative genomics of 213 strains and associated genera.</title>
        <authorList>
            <person name="Sun Z."/>
            <person name="Harris H.M."/>
            <person name="McCann A."/>
            <person name="Guo C."/>
            <person name="Argimon S."/>
            <person name="Zhang W."/>
            <person name="Yang X."/>
            <person name="Jeffery I.B."/>
            <person name="Cooney J.C."/>
            <person name="Kagawa T.F."/>
            <person name="Liu W."/>
            <person name="Song Y."/>
            <person name="Salvetti E."/>
            <person name="Wrobel A."/>
            <person name="Rasinkangas P."/>
            <person name="Parkhill J."/>
            <person name="Rea M.C."/>
            <person name="O'Sullivan O."/>
            <person name="Ritari J."/>
            <person name="Douillard F.P."/>
            <person name="Paul Ross R."/>
            <person name="Yang R."/>
            <person name="Briner A.E."/>
            <person name="Felis G.E."/>
            <person name="de Vos W.M."/>
            <person name="Barrangou R."/>
            <person name="Klaenhammer T.R."/>
            <person name="Caufield P.W."/>
            <person name="Cui Y."/>
            <person name="Zhang H."/>
            <person name="O'Toole P.W."/>
        </authorList>
    </citation>
    <scope>NUCLEOTIDE SEQUENCE [LARGE SCALE GENOMIC DNA]</scope>
    <source>
        <strain evidence="11 12">DSM 20534</strain>
    </source>
</reference>
<keyword evidence="4" id="KW-0762">Sugar transport</keyword>
<gene>
    <name evidence="11" type="ORF">FC62_GL000937</name>
</gene>
<evidence type="ECO:0000256" key="7">
    <source>
        <dbReference type="ARBA" id="ARBA00022989"/>
    </source>
</evidence>
<accession>A0A0R1GVV2</accession>
<keyword evidence="12" id="KW-1185">Reference proteome</keyword>
<dbReference type="RefSeq" id="WP_056945895.1">
    <property type="nucleotide sequence ID" value="NZ_AZCV01000002.1"/>
</dbReference>
<evidence type="ECO:0000256" key="3">
    <source>
        <dbReference type="ARBA" id="ARBA00022475"/>
    </source>
</evidence>
<evidence type="ECO:0000259" key="10">
    <source>
        <dbReference type="PROSITE" id="PS51104"/>
    </source>
</evidence>
<dbReference type="EMBL" id="AZCV01000002">
    <property type="protein sequence ID" value="KRK38160.1"/>
    <property type="molecule type" value="Genomic_DNA"/>
</dbReference>
<keyword evidence="8 9" id="KW-0472">Membrane</keyword>
<feature type="transmembrane region" description="Helical" evidence="9">
    <location>
        <begin position="364"/>
        <end position="386"/>
    </location>
</feature>
<feature type="transmembrane region" description="Helical" evidence="9">
    <location>
        <begin position="255"/>
        <end position="278"/>
    </location>
</feature>
<protein>
    <submittedName>
        <fullName evidence="11">Galactitol PTS</fullName>
    </submittedName>
</protein>
<comment type="subcellular location">
    <subcellularLocation>
        <location evidence="1">Cell membrane</location>
        <topology evidence="1">Multi-pass membrane protein</topology>
    </subcellularLocation>
</comment>
<feature type="domain" description="PTS EIIC type-2" evidence="10">
    <location>
        <begin position="12"/>
        <end position="449"/>
    </location>
</feature>
<dbReference type="PANTHER" id="PTHR37324">
    <property type="entry name" value="PTS SYSTEM GALACTITOL-SPECIFIC EIIC COMPONENT"/>
    <property type="match status" value="1"/>
</dbReference>
<dbReference type="PATRIC" id="fig|1423722.3.peg.953"/>
<feature type="transmembrane region" description="Helical" evidence="9">
    <location>
        <begin position="337"/>
        <end position="357"/>
    </location>
</feature>
<keyword evidence="5" id="KW-0598">Phosphotransferase system</keyword>
<dbReference type="Pfam" id="PF03611">
    <property type="entry name" value="EIIC-GAT"/>
    <property type="match status" value="1"/>
</dbReference>
<evidence type="ECO:0000256" key="6">
    <source>
        <dbReference type="ARBA" id="ARBA00022692"/>
    </source>
</evidence>
<evidence type="ECO:0000256" key="4">
    <source>
        <dbReference type="ARBA" id="ARBA00022597"/>
    </source>
</evidence>
<comment type="caution">
    <text evidence="11">The sequence shown here is derived from an EMBL/GenBank/DDBJ whole genome shotgun (WGS) entry which is preliminary data.</text>
</comment>
<evidence type="ECO:0000256" key="8">
    <source>
        <dbReference type="ARBA" id="ARBA00023136"/>
    </source>
</evidence>
<dbReference type="PROSITE" id="PS51104">
    <property type="entry name" value="PTS_EIIC_TYPE_2"/>
    <property type="match status" value="1"/>
</dbReference>
<dbReference type="GO" id="GO:0005886">
    <property type="term" value="C:plasma membrane"/>
    <property type="evidence" value="ECO:0007669"/>
    <property type="project" value="UniProtKB-SubCell"/>
</dbReference>